<reference evidence="1" key="1">
    <citation type="submission" date="2014-09" db="EMBL/GenBank/DDBJ databases">
        <authorList>
            <person name="Magalhaes I.L.F."/>
            <person name="Oliveira U."/>
            <person name="Santos F.R."/>
            <person name="Vidigal T.H.D.A."/>
            <person name="Brescovit A.D."/>
            <person name="Santos A.J."/>
        </authorList>
    </citation>
    <scope>NUCLEOTIDE SEQUENCE</scope>
    <source>
        <tissue evidence="1">Shoot tissue taken approximately 20 cm above the soil surface</tissue>
    </source>
</reference>
<name>A0A0A8XV59_ARUDO</name>
<organism evidence="1">
    <name type="scientific">Arundo donax</name>
    <name type="common">Giant reed</name>
    <name type="synonym">Donax arundinaceus</name>
    <dbReference type="NCBI Taxonomy" id="35708"/>
    <lineage>
        <taxon>Eukaryota</taxon>
        <taxon>Viridiplantae</taxon>
        <taxon>Streptophyta</taxon>
        <taxon>Embryophyta</taxon>
        <taxon>Tracheophyta</taxon>
        <taxon>Spermatophyta</taxon>
        <taxon>Magnoliopsida</taxon>
        <taxon>Liliopsida</taxon>
        <taxon>Poales</taxon>
        <taxon>Poaceae</taxon>
        <taxon>PACMAD clade</taxon>
        <taxon>Arundinoideae</taxon>
        <taxon>Arundineae</taxon>
        <taxon>Arundo</taxon>
    </lineage>
</organism>
<evidence type="ECO:0000313" key="1">
    <source>
        <dbReference type="EMBL" id="JAD16598.1"/>
    </source>
</evidence>
<proteinExistence type="predicted"/>
<dbReference type="AlphaFoldDB" id="A0A0A8XV59"/>
<protein>
    <submittedName>
        <fullName evidence="1">Uncharacterized protein</fullName>
    </submittedName>
</protein>
<reference evidence="1" key="2">
    <citation type="journal article" date="2015" name="Data Brief">
        <title>Shoot transcriptome of the giant reed, Arundo donax.</title>
        <authorList>
            <person name="Barrero R.A."/>
            <person name="Guerrero F.D."/>
            <person name="Moolhuijzen P."/>
            <person name="Goolsby J.A."/>
            <person name="Tidwell J."/>
            <person name="Bellgard S.E."/>
            <person name="Bellgard M.I."/>
        </authorList>
    </citation>
    <scope>NUCLEOTIDE SEQUENCE</scope>
    <source>
        <tissue evidence="1">Shoot tissue taken approximately 20 cm above the soil surface</tissue>
    </source>
</reference>
<dbReference type="EMBL" id="GBRH01281297">
    <property type="protein sequence ID" value="JAD16598.1"/>
    <property type="molecule type" value="Transcribed_RNA"/>
</dbReference>
<accession>A0A0A8XV59</accession>
<sequence>MHGCFPAGPRFGAFTSCCHWLNPMGSLKKSIV</sequence>